<gene>
    <name evidence="1" type="ORF">E2C01_052888</name>
</gene>
<dbReference type="Proteomes" id="UP000324222">
    <property type="component" value="Unassembled WGS sequence"/>
</dbReference>
<comment type="caution">
    <text evidence="1">The sequence shown here is derived from an EMBL/GenBank/DDBJ whole genome shotgun (WGS) entry which is preliminary data.</text>
</comment>
<evidence type="ECO:0000313" key="2">
    <source>
        <dbReference type="Proteomes" id="UP000324222"/>
    </source>
</evidence>
<keyword evidence="2" id="KW-1185">Reference proteome</keyword>
<reference evidence="1 2" key="1">
    <citation type="submission" date="2019-05" db="EMBL/GenBank/DDBJ databases">
        <title>Another draft genome of Portunus trituberculatus and its Hox gene families provides insights of decapod evolution.</title>
        <authorList>
            <person name="Jeong J.-H."/>
            <person name="Song I."/>
            <person name="Kim S."/>
            <person name="Choi T."/>
            <person name="Kim D."/>
            <person name="Ryu S."/>
            <person name="Kim W."/>
        </authorList>
    </citation>
    <scope>NUCLEOTIDE SEQUENCE [LARGE SCALE GENOMIC DNA]</scope>
    <source>
        <tissue evidence="1">Muscle</tissue>
    </source>
</reference>
<organism evidence="1 2">
    <name type="scientific">Portunus trituberculatus</name>
    <name type="common">Swimming crab</name>
    <name type="synonym">Neptunus trituberculatus</name>
    <dbReference type="NCBI Taxonomy" id="210409"/>
    <lineage>
        <taxon>Eukaryota</taxon>
        <taxon>Metazoa</taxon>
        <taxon>Ecdysozoa</taxon>
        <taxon>Arthropoda</taxon>
        <taxon>Crustacea</taxon>
        <taxon>Multicrustacea</taxon>
        <taxon>Malacostraca</taxon>
        <taxon>Eumalacostraca</taxon>
        <taxon>Eucarida</taxon>
        <taxon>Decapoda</taxon>
        <taxon>Pleocyemata</taxon>
        <taxon>Brachyura</taxon>
        <taxon>Eubrachyura</taxon>
        <taxon>Portunoidea</taxon>
        <taxon>Portunidae</taxon>
        <taxon>Portuninae</taxon>
        <taxon>Portunus</taxon>
    </lineage>
</organism>
<evidence type="ECO:0000313" key="1">
    <source>
        <dbReference type="EMBL" id="MPC58878.1"/>
    </source>
</evidence>
<dbReference type="AlphaFoldDB" id="A0A5B7GPE4"/>
<name>A0A5B7GPE4_PORTR</name>
<accession>A0A5B7GPE4</accession>
<proteinExistence type="predicted"/>
<dbReference type="EMBL" id="VSRR010016065">
    <property type="protein sequence ID" value="MPC58878.1"/>
    <property type="molecule type" value="Genomic_DNA"/>
</dbReference>
<sequence>MNVANRIKKTLQVVTSLSVFQSMSSEGVEAFVECTALVELEPQKSVLLGWILVEGGRVAAGARDVSAQDRGDHVFDQYTLITLLPVTKGCHKMVVEGVGLEREQGSGCRQGIKC</sequence>
<protein>
    <submittedName>
        <fullName evidence="1">Uncharacterized protein</fullName>
    </submittedName>
</protein>